<dbReference type="GO" id="GO:0003700">
    <property type="term" value="F:DNA-binding transcription factor activity"/>
    <property type="evidence" value="ECO:0007669"/>
    <property type="project" value="TreeGrafter"/>
</dbReference>
<dbReference type="Pfam" id="PF09339">
    <property type="entry name" value="HTH_IclR"/>
    <property type="match status" value="1"/>
</dbReference>
<evidence type="ECO:0000259" key="8">
    <source>
        <dbReference type="PROSITE" id="PS51078"/>
    </source>
</evidence>
<dbReference type="SUPFAM" id="SSF46785">
    <property type="entry name" value="Winged helix' DNA-binding domain"/>
    <property type="match status" value="1"/>
</dbReference>
<keyword evidence="3" id="KW-0238">DNA-binding</keyword>
<sequence>MSAAEGHGGVREVKSAARTVELLEILARYRDPVTLRTLSEEMGIPRSSLYALVQTLVNRGWVRSDPTGALYTLGIRALFTGTGYIDSDARVAQARGHLDSLAEKLGETVHLARLDGGDVVYLATQESRHYLRPFSRVGRRLPAHSTALGKALLAEREDGQVRDLLPAKLEALTDETITDVDALLEDLARIRERGYSTDDGENVVGLRCVAVSLRYDHPAVDALSCSVPTPRYTDEVAAAVLEALMEARAILERYWPPGPGLG</sequence>
<dbReference type="GO" id="GO:0045892">
    <property type="term" value="P:negative regulation of DNA-templated transcription"/>
    <property type="evidence" value="ECO:0007669"/>
    <property type="project" value="TreeGrafter"/>
</dbReference>
<dbReference type="PROSITE" id="PS51078">
    <property type="entry name" value="ICLR_ED"/>
    <property type="match status" value="1"/>
</dbReference>
<gene>
    <name evidence="9" type="ORF">HGB44_21615</name>
</gene>
<evidence type="ECO:0000256" key="4">
    <source>
        <dbReference type="ARBA" id="ARBA00023163"/>
    </source>
</evidence>
<evidence type="ECO:0000256" key="3">
    <source>
        <dbReference type="ARBA" id="ARBA00023125"/>
    </source>
</evidence>
<dbReference type="GO" id="GO:0006071">
    <property type="term" value="P:glycerol metabolic process"/>
    <property type="evidence" value="ECO:0007669"/>
    <property type="project" value="UniProtKB-KW"/>
</dbReference>
<dbReference type="Pfam" id="PF01614">
    <property type="entry name" value="IclR_C"/>
    <property type="match status" value="1"/>
</dbReference>
<dbReference type="InterPro" id="IPR036390">
    <property type="entry name" value="WH_DNA-bd_sf"/>
</dbReference>
<comment type="caution">
    <text evidence="9">The sequence shown here is derived from an EMBL/GenBank/DDBJ whole genome shotgun (WGS) entry which is preliminary data.</text>
</comment>
<organism evidence="9 10">
    <name type="scientific">Nocardiopsis alborubida</name>
    <dbReference type="NCBI Taxonomy" id="146802"/>
    <lineage>
        <taxon>Bacteria</taxon>
        <taxon>Bacillati</taxon>
        <taxon>Actinomycetota</taxon>
        <taxon>Actinomycetes</taxon>
        <taxon>Streptosporangiales</taxon>
        <taxon>Nocardiopsidaceae</taxon>
        <taxon>Nocardiopsis</taxon>
    </lineage>
</organism>
<dbReference type="InterPro" id="IPR050707">
    <property type="entry name" value="HTH_MetabolicPath_Reg"/>
</dbReference>
<evidence type="ECO:0000256" key="2">
    <source>
        <dbReference type="ARBA" id="ARBA00023015"/>
    </source>
</evidence>
<evidence type="ECO:0000259" key="7">
    <source>
        <dbReference type="PROSITE" id="PS51077"/>
    </source>
</evidence>
<feature type="domain" description="IclR-ED" evidence="8">
    <location>
        <begin position="76"/>
        <end position="262"/>
    </location>
</feature>
<protein>
    <recommendedName>
        <fullName evidence="6">Glycerol operon regulatory protein</fullName>
    </recommendedName>
</protein>
<accession>A0A7X6MGC2</accession>
<comment type="function">
    <text evidence="5">May be an activator protein for the gylABX operon.</text>
</comment>
<dbReference type="PROSITE" id="PS51077">
    <property type="entry name" value="HTH_ICLR"/>
    <property type="match status" value="1"/>
</dbReference>
<reference evidence="9 10" key="1">
    <citation type="submission" date="2020-04" db="EMBL/GenBank/DDBJ databases">
        <title>MicrobeNet Type strains.</title>
        <authorList>
            <person name="Nicholson A.C."/>
        </authorList>
    </citation>
    <scope>NUCLEOTIDE SEQUENCE [LARGE SCALE GENOMIC DNA]</scope>
    <source>
        <strain evidence="9 10">ATCC 23612</strain>
    </source>
</reference>
<dbReference type="InterPro" id="IPR014757">
    <property type="entry name" value="Tscrpt_reg_IclR_C"/>
</dbReference>
<name>A0A7X6MGC2_9ACTN</name>
<dbReference type="Gene3D" id="3.30.450.40">
    <property type="match status" value="1"/>
</dbReference>
<keyword evidence="2" id="KW-0805">Transcription regulation</keyword>
<keyword evidence="4" id="KW-0804">Transcription</keyword>
<feature type="domain" description="HTH iclR-type" evidence="7">
    <location>
        <begin position="13"/>
        <end position="75"/>
    </location>
</feature>
<dbReference type="InterPro" id="IPR005471">
    <property type="entry name" value="Tscrpt_reg_IclR_N"/>
</dbReference>
<keyword evidence="1" id="KW-0319">Glycerol metabolism</keyword>
<dbReference type="GO" id="GO:0003677">
    <property type="term" value="F:DNA binding"/>
    <property type="evidence" value="ECO:0007669"/>
    <property type="project" value="UniProtKB-KW"/>
</dbReference>
<evidence type="ECO:0000256" key="5">
    <source>
        <dbReference type="ARBA" id="ARBA00058938"/>
    </source>
</evidence>
<dbReference type="PANTHER" id="PTHR30136">
    <property type="entry name" value="HELIX-TURN-HELIX TRANSCRIPTIONAL REGULATOR, ICLR FAMILY"/>
    <property type="match status" value="1"/>
</dbReference>
<evidence type="ECO:0000313" key="10">
    <source>
        <dbReference type="Proteomes" id="UP000553209"/>
    </source>
</evidence>
<dbReference type="EMBL" id="JAAXPG010000022">
    <property type="protein sequence ID" value="NKZ00248.1"/>
    <property type="molecule type" value="Genomic_DNA"/>
</dbReference>
<evidence type="ECO:0000256" key="1">
    <source>
        <dbReference type="ARBA" id="ARBA00022798"/>
    </source>
</evidence>
<dbReference type="FunFam" id="1.10.10.10:FF:000056">
    <property type="entry name" value="IclR family transcriptional regulator"/>
    <property type="match status" value="1"/>
</dbReference>
<dbReference type="RefSeq" id="WP_061079930.1">
    <property type="nucleotide sequence ID" value="NZ_JAAXPG010000022.1"/>
</dbReference>
<keyword evidence="10" id="KW-1185">Reference proteome</keyword>
<dbReference type="Gene3D" id="1.10.10.10">
    <property type="entry name" value="Winged helix-like DNA-binding domain superfamily/Winged helix DNA-binding domain"/>
    <property type="match status" value="1"/>
</dbReference>
<proteinExistence type="predicted"/>
<dbReference type="SMART" id="SM00346">
    <property type="entry name" value="HTH_ICLR"/>
    <property type="match status" value="1"/>
</dbReference>
<dbReference type="AlphaFoldDB" id="A0A7X6MGC2"/>
<evidence type="ECO:0000313" key="9">
    <source>
        <dbReference type="EMBL" id="NKZ00248.1"/>
    </source>
</evidence>
<evidence type="ECO:0000256" key="6">
    <source>
        <dbReference type="ARBA" id="ARBA00070406"/>
    </source>
</evidence>
<dbReference type="InterPro" id="IPR029016">
    <property type="entry name" value="GAF-like_dom_sf"/>
</dbReference>
<dbReference type="PANTHER" id="PTHR30136:SF24">
    <property type="entry name" value="HTH-TYPE TRANSCRIPTIONAL REPRESSOR ALLR"/>
    <property type="match status" value="1"/>
</dbReference>
<dbReference type="Proteomes" id="UP000553209">
    <property type="component" value="Unassembled WGS sequence"/>
</dbReference>
<dbReference type="InterPro" id="IPR036388">
    <property type="entry name" value="WH-like_DNA-bd_sf"/>
</dbReference>
<dbReference type="SUPFAM" id="SSF55781">
    <property type="entry name" value="GAF domain-like"/>
    <property type="match status" value="1"/>
</dbReference>